<dbReference type="InterPro" id="IPR027443">
    <property type="entry name" value="IPNS-like_sf"/>
</dbReference>
<keyword evidence="5 8" id="KW-0408">Iron</keyword>
<dbReference type="GO" id="GO:0016707">
    <property type="term" value="F:gibberellin 3-beta-dioxygenase activity"/>
    <property type="evidence" value="ECO:0007669"/>
    <property type="project" value="UniProtKB-EC"/>
</dbReference>
<evidence type="ECO:0000256" key="1">
    <source>
        <dbReference type="ARBA" id="ARBA00001961"/>
    </source>
</evidence>
<dbReference type="GO" id="GO:0046872">
    <property type="term" value="F:metal ion binding"/>
    <property type="evidence" value="ECO:0007669"/>
    <property type="project" value="UniProtKB-KW"/>
</dbReference>
<dbReference type="InterPro" id="IPR026992">
    <property type="entry name" value="DIOX_N"/>
</dbReference>
<dbReference type="AlphaFoldDB" id="A0A8B7BUH8"/>
<keyword evidence="3" id="KW-0223">Dioxygenase</keyword>
<evidence type="ECO:0000256" key="4">
    <source>
        <dbReference type="ARBA" id="ARBA00023002"/>
    </source>
</evidence>
<keyword evidence="11" id="KW-1185">Reference proteome</keyword>
<feature type="region of interest" description="Disordered" evidence="9">
    <location>
        <begin position="40"/>
        <end position="60"/>
    </location>
</feature>
<evidence type="ECO:0000256" key="3">
    <source>
        <dbReference type="ARBA" id="ARBA00022964"/>
    </source>
</evidence>
<comment type="catalytic activity">
    <reaction evidence="6">
        <text>gibberellin A20 + 2-oxoglutarate + O2 = gibberellin A1 + succinate + CO2</text>
        <dbReference type="Rhea" id="RHEA:10104"/>
        <dbReference type="ChEBI" id="CHEBI:15379"/>
        <dbReference type="ChEBI" id="CHEBI:16526"/>
        <dbReference type="ChEBI" id="CHEBI:16810"/>
        <dbReference type="ChEBI" id="CHEBI:30031"/>
        <dbReference type="ChEBI" id="CHEBI:58524"/>
        <dbReference type="ChEBI" id="CHEBI:58526"/>
        <dbReference type="EC" id="1.14.11.15"/>
    </reaction>
</comment>
<name>A0A8B7BUH8_PHODC</name>
<dbReference type="KEGG" id="pda:103704193"/>
<dbReference type="InterPro" id="IPR044861">
    <property type="entry name" value="IPNS-like_FE2OG_OXY"/>
</dbReference>
<evidence type="ECO:0000256" key="9">
    <source>
        <dbReference type="SAM" id="MobiDB-lite"/>
    </source>
</evidence>
<sequence length="410" mass="45257">MELTLDQFRCKAMKHPPASFNTKPTLPTSSYLCETPALPSSSPSPLITMPPLSDESHPHHTLRLHHPRHFDFESIREVPDSHAWPDLHDHPSVEPSGPDSVPVVDLDSPDAVLLVGRACQEWGVFQVTGHGIPTDLLDRLESQIRRLFSLPTHQKLKAARSPGDIAGYGLAPISSFFPKLMWSEGFTIAGSPFEHARKLLPKEYCAEFCNVIEEYNKVAKELAGRLMHLMLLSLGLTEEDISWAGPIRDSGDLSAVIQLNSYPACPEPDRALGLAAHTDSSLLTVLYQSGTSGLQVLRPDPARWVTVPPLPGVLIVHVGDLSHILSNGHFRSVLHRAIVNRRHHRLSAAYICGPPAHVKVSPIDMLLGPSQGPAYRAVTWPEYLALKGKLFNKALASIKLSREQWEDRSN</sequence>
<reference evidence="12" key="2">
    <citation type="submission" date="2025-08" db="UniProtKB">
        <authorList>
            <consortium name="RefSeq"/>
        </authorList>
    </citation>
    <scope>IDENTIFICATION</scope>
    <source>
        <tissue evidence="12">Young leaves</tissue>
    </source>
</reference>
<gene>
    <name evidence="12" type="primary">LOC103704193</name>
</gene>
<keyword evidence="4 8" id="KW-0560">Oxidoreductase</keyword>
<dbReference type="PROSITE" id="PS51471">
    <property type="entry name" value="FE2OG_OXY"/>
    <property type="match status" value="1"/>
</dbReference>
<feature type="domain" description="Fe2OG dioxygenase" evidence="10">
    <location>
        <begin position="252"/>
        <end position="354"/>
    </location>
</feature>
<dbReference type="SUPFAM" id="SSF51197">
    <property type="entry name" value="Clavaminate synthase-like"/>
    <property type="match status" value="1"/>
</dbReference>
<dbReference type="EC" id="1.14.11.15" evidence="7"/>
<organism evidence="11 12">
    <name type="scientific">Phoenix dactylifera</name>
    <name type="common">Date palm</name>
    <dbReference type="NCBI Taxonomy" id="42345"/>
    <lineage>
        <taxon>Eukaryota</taxon>
        <taxon>Viridiplantae</taxon>
        <taxon>Streptophyta</taxon>
        <taxon>Embryophyta</taxon>
        <taxon>Tracheophyta</taxon>
        <taxon>Spermatophyta</taxon>
        <taxon>Magnoliopsida</taxon>
        <taxon>Liliopsida</taxon>
        <taxon>Arecaceae</taxon>
        <taxon>Coryphoideae</taxon>
        <taxon>Phoeniceae</taxon>
        <taxon>Phoenix</taxon>
    </lineage>
</organism>
<dbReference type="Proteomes" id="UP000228380">
    <property type="component" value="Chromosome 9"/>
</dbReference>
<protein>
    <recommendedName>
        <fullName evidence="7">gibberellin 3beta-dioxygenase</fullName>
        <ecNumber evidence="7">1.14.11.15</ecNumber>
    </recommendedName>
</protein>
<evidence type="ECO:0000256" key="5">
    <source>
        <dbReference type="ARBA" id="ARBA00023004"/>
    </source>
</evidence>
<dbReference type="RefSeq" id="XP_008785607.3">
    <property type="nucleotide sequence ID" value="XM_008787385.4"/>
</dbReference>
<comment type="cofactor">
    <cofactor evidence="1">
        <name>L-ascorbate</name>
        <dbReference type="ChEBI" id="CHEBI:38290"/>
    </cofactor>
</comment>
<dbReference type="Pfam" id="PF14226">
    <property type="entry name" value="DIOX_N"/>
    <property type="match status" value="1"/>
</dbReference>
<dbReference type="GeneID" id="103704193"/>
<dbReference type="PANTHER" id="PTHR47990">
    <property type="entry name" value="2-OXOGLUTARATE (2OG) AND FE(II)-DEPENDENT OXYGENASE SUPERFAMILY PROTEIN-RELATED"/>
    <property type="match status" value="1"/>
</dbReference>
<keyword evidence="2 8" id="KW-0479">Metal-binding</keyword>
<evidence type="ECO:0000256" key="8">
    <source>
        <dbReference type="RuleBase" id="RU003682"/>
    </source>
</evidence>
<dbReference type="Gene3D" id="2.60.120.330">
    <property type="entry name" value="B-lactam Antibiotic, Isopenicillin N Synthase, Chain"/>
    <property type="match status" value="1"/>
</dbReference>
<dbReference type="InterPro" id="IPR050231">
    <property type="entry name" value="Iron_ascorbate_oxido_reductase"/>
</dbReference>
<comment type="similarity">
    <text evidence="8">Belongs to the iron/ascorbate-dependent oxidoreductase family.</text>
</comment>
<evidence type="ECO:0000313" key="12">
    <source>
        <dbReference type="RefSeq" id="XP_008785607.3"/>
    </source>
</evidence>
<feature type="compositionally biased region" description="Low complexity" evidence="9">
    <location>
        <begin position="40"/>
        <end position="53"/>
    </location>
</feature>
<dbReference type="FunFam" id="2.60.120.330:FF:000013">
    <property type="entry name" value="Gibberellin 3-beta-dioxygenase 1"/>
    <property type="match status" value="1"/>
</dbReference>
<evidence type="ECO:0000256" key="7">
    <source>
        <dbReference type="ARBA" id="ARBA00066695"/>
    </source>
</evidence>
<dbReference type="Pfam" id="PF03171">
    <property type="entry name" value="2OG-FeII_Oxy"/>
    <property type="match status" value="1"/>
</dbReference>
<evidence type="ECO:0000256" key="6">
    <source>
        <dbReference type="ARBA" id="ARBA00052181"/>
    </source>
</evidence>
<evidence type="ECO:0000259" key="10">
    <source>
        <dbReference type="PROSITE" id="PS51471"/>
    </source>
</evidence>
<reference evidence="11" key="1">
    <citation type="journal article" date="2019" name="Nat. Commun.">
        <title>Genome-wide association mapping of date palm fruit traits.</title>
        <authorList>
            <person name="Hazzouri K.M."/>
            <person name="Gros-Balthazard M."/>
            <person name="Flowers J.M."/>
            <person name="Copetti D."/>
            <person name="Lemansour A."/>
            <person name="Lebrun M."/>
            <person name="Masmoudi K."/>
            <person name="Ferrand S."/>
            <person name="Dhar M.I."/>
            <person name="Fresquez Z.A."/>
            <person name="Rosas U."/>
            <person name="Zhang J."/>
            <person name="Talag J."/>
            <person name="Lee S."/>
            <person name="Kudrna D."/>
            <person name="Powell R.F."/>
            <person name="Leitch I.J."/>
            <person name="Krueger R.R."/>
            <person name="Wing R.A."/>
            <person name="Amiri K.M.A."/>
            <person name="Purugganan M.D."/>
        </authorList>
    </citation>
    <scope>NUCLEOTIDE SEQUENCE [LARGE SCALE GENOMIC DNA]</scope>
    <source>
        <strain evidence="11">cv. Khalas</strain>
    </source>
</reference>
<proteinExistence type="inferred from homology"/>
<evidence type="ECO:0000256" key="2">
    <source>
        <dbReference type="ARBA" id="ARBA00022723"/>
    </source>
</evidence>
<dbReference type="InterPro" id="IPR005123">
    <property type="entry name" value="Oxoglu/Fe-dep_dioxygenase_dom"/>
</dbReference>
<dbReference type="GO" id="GO:0009686">
    <property type="term" value="P:gibberellin biosynthetic process"/>
    <property type="evidence" value="ECO:0007669"/>
    <property type="project" value="UniProtKB-ARBA"/>
</dbReference>
<evidence type="ECO:0000313" key="11">
    <source>
        <dbReference type="Proteomes" id="UP000228380"/>
    </source>
</evidence>
<accession>A0A8B7BUH8</accession>